<feature type="transmembrane region" description="Helical" evidence="2">
    <location>
        <begin position="717"/>
        <end position="740"/>
    </location>
</feature>
<gene>
    <name evidence="6" type="ORF">DXX99_08710</name>
</gene>
<keyword evidence="2" id="KW-1133">Transmembrane helix</keyword>
<dbReference type="Pfam" id="PF13649">
    <property type="entry name" value="Methyltransf_25"/>
    <property type="match status" value="1"/>
</dbReference>
<evidence type="ECO:0000313" key="7">
    <source>
        <dbReference type="Proteomes" id="UP000256329"/>
    </source>
</evidence>
<dbReference type="RefSeq" id="WP_115793099.1">
    <property type="nucleotide sequence ID" value="NZ_QSLN01000014.1"/>
</dbReference>
<keyword evidence="7" id="KW-1185">Reference proteome</keyword>
<dbReference type="InterPro" id="IPR029044">
    <property type="entry name" value="Nucleotide-diphossugar_trans"/>
</dbReference>
<dbReference type="Gene3D" id="3.40.50.150">
    <property type="entry name" value="Vaccinia Virus protein VP39"/>
    <property type="match status" value="1"/>
</dbReference>
<reference evidence="6 7" key="1">
    <citation type="submission" date="2018-08" db="EMBL/GenBank/DDBJ databases">
        <title>Form III RuBisCO-mediated autotrophy in Thermodesulfobium bacteria.</title>
        <authorList>
            <person name="Toshchakov S.V."/>
            <person name="Kublanov I.V."/>
            <person name="Frolov E."/>
            <person name="Bonch-Osmolovskaya E.A."/>
            <person name="Tourova T.P."/>
            <person name="Chernych N.A."/>
            <person name="Lebedinsky A.V."/>
        </authorList>
    </citation>
    <scope>NUCLEOTIDE SEQUENCE [LARGE SCALE GENOMIC DNA]</scope>
    <source>
        <strain evidence="6 7">SR</strain>
    </source>
</reference>
<dbReference type="Pfam" id="PF13632">
    <property type="entry name" value="Glyco_trans_2_3"/>
    <property type="match status" value="1"/>
</dbReference>
<comment type="caution">
    <text evidence="6">The sequence shown here is derived from an EMBL/GenBank/DDBJ whole genome shotgun (WGS) entry which is preliminary data.</text>
</comment>
<dbReference type="InterPro" id="IPR029063">
    <property type="entry name" value="SAM-dependent_MTases_sf"/>
</dbReference>
<accession>A0A3D8P1X0</accession>
<dbReference type="CDD" id="cd02440">
    <property type="entry name" value="AdoMet_MTases"/>
    <property type="match status" value="1"/>
</dbReference>
<feature type="domain" description="Methyltransferase" evidence="5">
    <location>
        <begin position="60"/>
        <end position="146"/>
    </location>
</feature>
<feature type="coiled-coil region" evidence="1">
    <location>
        <begin position="289"/>
        <end position="351"/>
    </location>
</feature>
<feature type="domain" description="Glycosyltransferase 2-like" evidence="4">
    <location>
        <begin position="617"/>
        <end position="740"/>
    </location>
</feature>
<evidence type="ECO:0000259" key="5">
    <source>
        <dbReference type="Pfam" id="PF13649"/>
    </source>
</evidence>
<protein>
    <submittedName>
        <fullName evidence="6">Glycosyltransferase</fullName>
    </submittedName>
</protein>
<dbReference type="Gene3D" id="3.90.550.10">
    <property type="entry name" value="Spore Coat Polysaccharide Biosynthesis Protein SpsA, Chain A"/>
    <property type="match status" value="1"/>
</dbReference>
<dbReference type="GO" id="GO:0016740">
    <property type="term" value="F:transferase activity"/>
    <property type="evidence" value="ECO:0007669"/>
    <property type="project" value="UniProtKB-KW"/>
</dbReference>
<dbReference type="Gene3D" id="3.40.50.2000">
    <property type="entry name" value="Glycogen Phosphorylase B"/>
    <property type="match status" value="2"/>
</dbReference>
<keyword evidence="1" id="KW-0175">Coiled coil</keyword>
<evidence type="ECO:0000256" key="2">
    <source>
        <dbReference type="SAM" id="Phobius"/>
    </source>
</evidence>
<dbReference type="SUPFAM" id="SSF53335">
    <property type="entry name" value="S-adenosyl-L-methionine-dependent methyltransferases"/>
    <property type="match status" value="1"/>
</dbReference>
<evidence type="ECO:0000259" key="4">
    <source>
        <dbReference type="Pfam" id="PF13632"/>
    </source>
</evidence>
<feature type="transmembrane region" description="Helical" evidence="2">
    <location>
        <begin position="693"/>
        <end position="710"/>
    </location>
</feature>
<proteinExistence type="predicted"/>
<dbReference type="InterPro" id="IPR050834">
    <property type="entry name" value="Glycosyltransf_2"/>
</dbReference>
<dbReference type="InterPro" id="IPR001173">
    <property type="entry name" value="Glyco_trans_2-like"/>
</dbReference>
<dbReference type="InterPro" id="IPR041698">
    <property type="entry name" value="Methyltransf_25"/>
</dbReference>
<dbReference type="PANTHER" id="PTHR43685">
    <property type="entry name" value="GLYCOSYLTRANSFERASE"/>
    <property type="match status" value="1"/>
</dbReference>
<keyword evidence="2" id="KW-0812">Transmembrane</keyword>
<dbReference type="SUPFAM" id="SSF53448">
    <property type="entry name" value="Nucleotide-diphospho-sugar transferases"/>
    <property type="match status" value="1"/>
</dbReference>
<evidence type="ECO:0000259" key="3">
    <source>
        <dbReference type="Pfam" id="PF00535"/>
    </source>
</evidence>
<evidence type="ECO:0000256" key="1">
    <source>
        <dbReference type="SAM" id="Coils"/>
    </source>
</evidence>
<keyword evidence="6" id="KW-0808">Transferase</keyword>
<dbReference type="OrthoDB" id="9816564at2"/>
<dbReference type="SUPFAM" id="SSF53756">
    <property type="entry name" value="UDP-Glycosyltransferase/glycogen phosphorylase"/>
    <property type="match status" value="1"/>
</dbReference>
<dbReference type="AlphaFoldDB" id="A0A3D8P1X0"/>
<organism evidence="6 7">
    <name type="scientific">Ammonifex thiophilus</name>
    <dbReference type="NCBI Taxonomy" id="444093"/>
    <lineage>
        <taxon>Bacteria</taxon>
        <taxon>Bacillati</taxon>
        <taxon>Bacillota</taxon>
        <taxon>Clostridia</taxon>
        <taxon>Thermoanaerobacterales</taxon>
        <taxon>Thermoanaerobacteraceae</taxon>
        <taxon>Ammonifex</taxon>
    </lineage>
</organism>
<dbReference type="Proteomes" id="UP000256329">
    <property type="component" value="Unassembled WGS sequence"/>
</dbReference>
<evidence type="ECO:0000313" key="6">
    <source>
        <dbReference type="EMBL" id="RDV81843.1"/>
    </source>
</evidence>
<dbReference type="PANTHER" id="PTHR43685:SF3">
    <property type="entry name" value="SLR2126 PROTEIN"/>
    <property type="match status" value="1"/>
</dbReference>
<name>A0A3D8P1X0_9THEO</name>
<feature type="domain" description="Glycosyltransferase 2-like" evidence="3">
    <location>
        <begin position="468"/>
        <end position="596"/>
    </location>
</feature>
<sequence>MKKEVTSIEIDTNLKVQAEQIKWDRYYASLPLLEEDEAIKRFNAEFTKVVEKLLPAGSSILEAGCGAGWQSLSLARLKKYKITLMDFSQEALKYARRIFERENLKAEFIQEDVFIQGEPRYDLVFNAGVLEHYSFDKQVAFLKGMASRSLKYVMVLVPNRLCYWYWIWRIQKSGEGEWPFGKEIPLTDLSPIFKAAGLRFLGQMFMGESWTEDFINSLAGLDERVRHHILEIHRSPLIPKSQKSYLLAALGSVAGDTLEVSVGWENVSQVEGERVPELCAALGDALALRISAEQQLRDLRSQLEGQEQALQALQAHTTDLEQIIAQLKAEQERLIQELDKKEQIIEVLQKQLSKVLGSEAWAIVQFIWWLRPKVAPDGSLRERILRLAFKPFRVMARCGFRGLISAISVRVKAILHQVLQPPRPFRDSYNTEDNSYVILYTDDPDLFPGYEPRRSLREACRNKKLQVSLIAPAKNVAASINRWWEGIIAQTRLPDEIIVVESGSTDGTAELLQELACKSPIPFRVIEEPSANIARARNLAISQARYDIIACIDFGCKAEKEWLERLVAPFESDPEIQVSAGWYEPIGHDGCTVRTRKRWPQLQKIWPQTFLPSSRSLAFKRCAWEAVGGYPEWLTLTGEDTFFDLELKRWGGVWAFVPEAIVKWEAPDSVLGYLRKMFRWSVGDGEAGIHGLYYWRWVIALTGLAGYIGVTSIALAAALIWGGVAVMAPFLTFPGWWVIWCTSKRLLGGIDPVIVAGRVAAVLGFLAGARRRRLVEQRRLSQIKGIWFILSGVPIDDTGGGARATQIALELLRQGYFVVFISRFPKYESKELGLKFAHPNLRIFRIADFKWDRFAADHPELLEGRPVAALVEFPLAEFLPVIDAVRTHGGRVIYDLIDDWSTSLGSSWYSPEVERFIISKSDVLVATAPILAERLQKLSGREIHLLPNAVNTRLFDPGRRYPRPTDLPAAEWLMIYIGALWGEWFDWELLVQLADAYPEAGVLVVGDYRGQCPESRPNLYFLGLKPQRDLPSYLAHANIAIVPWKINKITQATSPLKVYEYLAMHKPVVAPDIAPLRNIPGVLLAKDANEFVELVAKARKIDYPVEDVTRFIAANNWEVRVKNLCNLI</sequence>
<keyword evidence="2" id="KW-0472">Membrane</keyword>
<dbReference type="Pfam" id="PF00535">
    <property type="entry name" value="Glycos_transf_2"/>
    <property type="match status" value="1"/>
</dbReference>
<dbReference type="EMBL" id="QSLN01000014">
    <property type="protein sequence ID" value="RDV81843.1"/>
    <property type="molecule type" value="Genomic_DNA"/>
</dbReference>
<dbReference type="Pfam" id="PF13692">
    <property type="entry name" value="Glyco_trans_1_4"/>
    <property type="match status" value="1"/>
</dbReference>